<dbReference type="RefSeq" id="WP_066823762.1">
    <property type="nucleotide sequence ID" value="NZ_LTBA01000008.1"/>
</dbReference>
<dbReference type="PANTHER" id="PTHR46401">
    <property type="entry name" value="GLYCOSYLTRANSFERASE WBBK-RELATED"/>
    <property type="match status" value="1"/>
</dbReference>
<dbReference type="PATRIC" id="fig|1121338.3.peg.1150"/>
<keyword evidence="1 4" id="KW-0808">Transferase</keyword>
<dbReference type="InterPro" id="IPR028098">
    <property type="entry name" value="Glyco_trans_4-like_N"/>
</dbReference>
<dbReference type="STRING" id="1121338.CLTEP_11130"/>
<sequence>MKIGIDSRAAAWYRGTGIGTYSYQLIKSLNEIDCINNYVLYLPKTCNSNVSFKNNFRIKHIEYKRNNNFWIDVNNTINILNDSLDIFHVPQNGIGLCYNKNCRYVITLHDIIPAKMPETVSDTYLEIFKKEMSKIIPLCDGIITVSNYSKEDISKEFNFPKEKIFVTYLASEEIYKPLNIALSKKIIKKYHGISEDYILYIGGFSPRKNILGLLDAFNILKHKYKSQIKLIIAGKKGKSYYIYKKRVEKLHLENDVIFTGFIPMKHIPYLYNASKLFVYPSFYEGFGLPPLEAMACGIPVIASNTTSIPEILKDSALYIDPYNIDDMYKKIYRALVDNKLRSELIKKGFKRVSELSWKKTAVETLNAYKKIVQQ</sequence>
<evidence type="ECO:0000259" key="2">
    <source>
        <dbReference type="Pfam" id="PF00534"/>
    </source>
</evidence>
<dbReference type="FunFam" id="3.40.50.2000:FF:000119">
    <property type="entry name" value="Glycosyl transferase group 1"/>
    <property type="match status" value="1"/>
</dbReference>
<dbReference type="GO" id="GO:0103011">
    <property type="term" value="F:mannosylfructose-phosphate synthase activity"/>
    <property type="evidence" value="ECO:0007669"/>
    <property type="project" value="UniProtKB-EC"/>
</dbReference>
<dbReference type="AlphaFoldDB" id="A0A151B4X2"/>
<dbReference type="EC" id="2.4.1.246" evidence="4"/>
<protein>
    <submittedName>
        <fullName evidence="4">Mannosylfructose-phosphate synthase</fullName>
        <ecNumber evidence="4">2.4.1.246</ecNumber>
    </submittedName>
</protein>
<keyword evidence="5" id="KW-1185">Reference proteome</keyword>
<name>A0A151B4X2_9CLOT</name>
<dbReference type="PANTHER" id="PTHR46401:SF2">
    <property type="entry name" value="GLYCOSYLTRANSFERASE WBBK-RELATED"/>
    <property type="match status" value="1"/>
</dbReference>
<dbReference type="Proteomes" id="UP000075531">
    <property type="component" value="Unassembled WGS sequence"/>
</dbReference>
<feature type="domain" description="Glycosyltransferase subfamily 4-like N-terminal" evidence="3">
    <location>
        <begin position="56"/>
        <end position="168"/>
    </location>
</feature>
<evidence type="ECO:0000313" key="5">
    <source>
        <dbReference type="Proteomes" id="UP000075531"/>
    </source>
</evidence>
<dbReference type="SUPFAM" id="SSF53756">
    <property type="entry name" value="UDP-Glycosyltransferase/glycogen phosphorylase"/>
    <property type="match status" value="1"/>
</dbReference>
<dbReference type="GO" id="GO:0009103">
    <property type="term" value="P:lipopolysaccharide biosynthetic process"/>
    <property type="evidence" value="ECO:0007669"/>
    <property type="project" value="TreeGrafter"/>
</dbReference>
<organism evidence="4 5">
    <name type="scientific">Clostridium tepidiprofundi DSM 19306</name>
    <dbReference type="NCBI Taxonomy" id="1121338"/>
    <lineage>
        <taxon>Bacteria</taxon>
        <taxon>Bacillati</taxon>
        <taxon>Bacillota</taxon>
        <taxon>Clostridia</taxon>
        <taxon>Eubacteriales</taxon>
        <taxon>Clostridiaceae</taxon>
        <taxon>Clostridium</taxon>
    </lineage>
</organism>
<dbReference type="EMBL" id="LTBA01000008">
    <property type="protein sequence ID" value="KYH34949.1"/>
    <property type="molecule type" value="Genomic_DNA"/>
</dbReference>
<evidence type="ECO:0000256" key="1">
    <source>
        <dbReference type="ARBA" id="ARBA00022679"/>
    </source>
</evidence>
<gene>
    <name evidence="4" type="primary">mfpsA_2</name>
    <name evidence="4" type="ORF">CLTEP_11130</name>
</gene>
<feature type="domain" description="Glycosyl transferase family 1" evidence="2">
    <location>
        <begin position="194"/>
        <end position="350"/>
    </location>
</feature>
<dbReference type="Pfam" id="PF13439">
    <property type="entry name" value="Glyco_transf_4"/>
    <property type="match status" value="1"/>
</dbReference>
<dbReference type="InterPro" id="IPR001296">
    <property type="entry name" value="Glyco_trans_1"/>
</dbReference>
<keyword evidence="4" id="KW-0328">Glycosyltransferase</keyword>
<dbReference type="OrthoDB" id="9797829at2"/>
<proteinExistence type="predicted"/>
<dbReference type="Pfam" id="PF00534">
    <property type="entry name" value="Glycos_transf_1"/>
    <property type="match status" value="1"/>
</dbReference>
<accession>A0A151B4X2</accession>
<comment type="caution">
    <text evidence="4">The sequence shown here is derived from an EMBL/GenBank/DDBJ whole genome shotgun (WGS) entry which is preliminary data.</text>
</comment>
<reference evidence="4 5" key="1">
    <citation type="submission" date="2016-02" db="EMBL/GenBank/DDBJ databases">
        <title>Genome sequence of Clostridium tepidiprofundi DSM 19306.</title>
        <authorList>
            <person name="Poehlein A."/>
            <person name="Daniel R."/>
        </authorList>
    </citation>
    <scope>NUCLEOTIDE SEQUENCE [LARGE SCALE GENOMIC DNA]</scope>
    <source>
        <strain evidence="4 5">DSM 19306</strain>
    </source>
</reference>
<evidence type="ECO:0000259" key="3">
    <source>
        <dbReference type="Pfam" id="PF13439"/>
    </source>
</evidence>
<dbReference type="Gene3D" id="3.40.50.2000">
    <property type="entry name" value="Glycogen Phosphorylase B"/>
    <property type="match status" value="2"/>
</dbReference>
<dbReference type="CDD" id="cd03809">
    <property type="entry name" value="GT4_MtfB-like"/>
    <property type="match status" value="1"/>
</dbReference>
<evidence type="ECO:0000313" key="4">
    <source>
        <dbReference type="EMBL" id="KYH34949.1"/>
    </source>
</evidence>